<dbReference type="InterPro" id="IPR029062">
    <property type="entry name" value="Class_I_gatase-like"/>
</dbReference>
<gene>
    <name evidence="3" type="ORF">EJA10_15405</name>
</gene>
<dbReference type="NCBIfam" id="TIGR00566">
    <property type="entry name" value="trpG_papA"/>
    <property type="match status" value="1"/>
</dbReference>
<evidence type="ECO:0000313" key="4">
    <source>
        <dbReference type="Proteomes" id="UP000279911"/>
    </source>
</evidence>
<dbReference type="GO" id="GO:0000162">
    <property type="term" value="P:L-tryptophan biosynthetic process"/>
    <property type="evidence" value="ECO:0007669"/>
    <property type="project" value="TreeGrafter"/>
</dbReference>
<organism evidence="3 4">
    <name type="scientific">Mesobacillus subterraneus</name>
    <dbReference type="NCBI Taxonomy" id="285983"/>
    <lineage>
        <taxon>Bacteria</taxon>
        <taxon>Bacillati</taxon>
        <taxon>Bacillota</taxon>
        <taxon>Bacilli</taxon>
        <taxon>Bacillales</taxon>
        <taxon>Bacillaceae</taxon>
        <taxon>Mesobacillus</taxon>
    </lineage>
</organism>
<dbReference type="PRINTS" id="PR00097">
    <property type="entry name" value="ANTSNTHASEII"/>
</dbReference>
<evidence type="ECO:0000256" key="1">
    <source>
        <dbReference type="ARBA" id="ARBA00022962"/>
    </source>
</evidence>
<dbReference type="CDD" id="cd01743">
    <property type="entry name" value="GATase1_Anthranilate_Synthase"/>
    <property type="match status" value="1"/>
</dbReference>
<dbReference type="Pfam" id="PF00117">
    <property type="entry name" value="GATase"/>
    <property type="match status" value="1"/>
</dbReference>
<name>A0A3R9FH01_9BACI</name>
<evidence type="ECO:0000259" key="2">
    <source>
        <dbReference type="Pfam" id="PF00117"/>
    </source>
</evidence>
<dbReference type="PANTHER" id="PTHR43418">
    <property type="entry name" value="MULTIFUNCTIONAL TRYPTOPHAN BIOSYNTHESIS PROTEIN-RELATED"/>
    <property type="match status" value="1"/>
</dbReference>
<comment type="caution">
    <text evidence="3">The sequence shown here is derived from an EMBL/GenBank/DDBJ whole genome shotgun (WGS) entry which is preliminary data.</text>
</comment>
<dbReference type="PROSITE" id="PS51273">
    <property type="entry name" value="GATASE_TYPE_1"/>
    <property type="match status" value="1"/>
</dbReference>
<dbReference type="PRINTS" id="PR00096">
    <property type="entry name" value="GATASE"/>
</dbReference>
<proteinExistence type="predicted"/>
<dbReference type="InterPro" id="IPR006221">
    <property type="entry name" value="TrpG/PapA_dom"/>
</dbReference>
<dbReference type="OrthoDB" id="9804328at2"/>
<dbReference type="InterPro" id="IPR050472">
    <property type="entry name" value="Anth_synth/Amidotransfase"/>
</dbReference>
<dbReference type="InterPro" id="IPR017926">
    <property type="entry name" value="GATASE"/>
</dbReference>
<dbReference type="RefSeq" id="WP_125480904.1">
    <property type="nucleotide sequence ID" value="NZ_RSFW01000017.1"/>
</dbReference>
<keyword evidence="1" id="KW-0315">Glutamine amidotransferase</keyword>
<dbReference type="PRINTS" id="PR00099">
    <property type="entry name" value="CPSGATASE"/>
</dbReference>
<dbReference type="PANTHER" id="PTHR43418:SF8">
    <property type="entry name" value="SYNTHASE COMPONENT II, PUTATIVE-RELATED"/>
    <property type="match status" value="1"/>
</dbReference>
<dbReference type="AlphaFoldDB" id="A0A3R9FH01"/>
<sequence>MILLIDNYDSFTYNLYQYLSQLGAEVKTVRNDRVTIEEIANMAPEAIVLSPGPGRPEQAGICVEAVKQFSQSIPILGICLGHQAIGTAFGSSIIKAEKIMHGKESRLSHTGTSILRDVEKNTEVMRYHSLVIDHSSLNADFEVLAQSAEDRQIMAIKHKTYRVYGLQFHPESIGTKDGMKILSNFLEEIRGERFVYETVS</sequence>
<protein>
    <submittedName>
        <fullName evidence="3">Aminodeoxychorismate/anthranilate synthase component II</fullName>
    </submittedName>
</protein>
<accession>A0A3R9FH01</accession>
<feature type="domain" description="Glutamine amidotransferase" evidence="2">
    <location>
        <begin position="3"/>
        <end position="188"/>
    </location>
</feature>
<dbReference type="Gene3D" id="3.40.50.880">
    <property type="match status" value="1"/>
</dbReference>
<dbReference type="GO" id="GO:0005829">
    <property type="term" value="C:cytosol"/>
    <property type="evidence" value="ECO:0007669"/>
    <property type="project" value="TreeGrafter"/>
</dbReference>
<dbReference type="EMBL" id="RSFW01000017">
    <property type="protein sequence ID" value="RSD26202.1"/>
    <property type="molecule type" value="Genomic_DNA"/>
</dbReference>
<dbReference type="FunFam" id="3.40.50.880:FF:000003">
    <property type="entry name" value="Anthranilate synthase component II"/>
    <property type="match status" value="1"/>
</dbReference>
<reference evidence="4" key="1">
    <citation type="submission" date="2018-12" db="EMBL/GenBank/DDBJ databases">
        <title>Bacillus chawlae sp. nov., Bacillus glennii sp. nov., and Bacillus saganii sp. nov. Isolated from the Vehicle Assembly Building at Kennedy Space Center where the Viking Spacecraft were Assembled.</title>
        <authorList>
            <person name="Seuylemezian A."/>
            <person name="Vaishampayan P."/>
        </authorList>
    </citation>
    <scope>NUCLEOTIDE SEQUENCE [LARGE SCALE GENOMIC DNA]</scope>
    <source>
        <strain evidence="4">DSM 13966</strain>
    </source>
</reference>
<dbReference type="SUPFAM" id="SSF52317">
    <property type="entry name" value="Class I glutamine amidotransferase-like"/>
    <property type="match status" value="1"/>
</dbReference>
<evidence type="ECO:0000313" key="3">
    <source>
        <dbReference type="EMBL" id="RSD26202.1"/>
    </source>
</evidence>
<dbReference type="Proteomes" id="UP000279911">
    <property type="component" value="Unassembled WGS sequence"/>
</dbReference>
<dbReference type="GO" id="GO:0004049">
    <property type="term" value="F:anthranilate synthase activity"/>
    <property type="evidence" value="ECO:0007669"/>
    <property type="project" value="TreeGrafter"/>
</dbReference>